<dbReference type="InterPro" id="IPR002550">
    <property type="entry name" value="CNNM"/>
</dbReference>
<dbReference type="PANTHER" id="PTHR43099">
    <property type="entry name" value="UPF0053 PROTEIN YRKA"/>
    <property type="match status" value="1"/>
</dbReference>
<evidence type="ECO:0000256" key="7">
    <source>
        <dbReference type="PROSITE-ProRule" id="PRU00703"/>
    </source>
</evidence>
<feature type="domain" description="CNNM transmembrane" evidence="11">
    <location>
        <begin position="1"/>
        <end position="202"/>
    </location>
</feature>
<dbReference type="AlphaFoldDB" id="A0A438AX25"/>
<feature type="domain" description="CBS" evidence="10">
    <location>
        <begin position="221"/>
        <end position="284"/>
    </location>
</feature>
<dbReference type="EMBL" id="RKLN01000003">
    <property type="protein sequence ID" value="RVW03225.1"/>
    <property type="molecule type" value="Genomic_DNA"/>
</dbReference>
<evidence type="ECO:0000256" key="3">
    <source>
        <dbReference type="ARBA" id="ARBA00022692"/>
    </source>
</evidence>
<name>A0A438AX25_9NOCA</name>
<dbReference type="InterPro" id="IPR046342">
    <property type="entry name" value="CBS_dom_sf"/>
</dbReference>
<keyword evidence="3 8" id="KW-0812">Transmembrane</keyword>
<organism evidence="12 13">
    <name type="scientific">Rhodococcus spongiicola</name>
    <dbReference type="NCBI Taxonomy" id="2487352"/>
    <lineage>
        <taxon>Bacteria</taxon>
        <taxon>Bacillati</taxon>
        <taxon>Actinomycetota</taxon>
        <taxon>Actinomycetes</taxon>
        <taxon>Mycobacteriales</taxon>
        <taxon>Nocardiaceae</taxon>
        <taxon>Rhodococcus</taxon>
    </lineage>
</organism>
<keyword evidence="7" id="KW-0129">CBS domain</keyword>
<dbReference type="RefSeq" id="WP_127946812.1">
    <property type="nucleotide sequence ID" value="NZ_RKLN01000003.1"/>
</dbReference>
<comment type="subcellular location">
    <subcellularLocation>
        <location evidence="1">Cell membrane</location>
        <topology evidence="1">Multi-pass membrane protein</topology>
    </subcellularLocation>
</comment>
<evidence type="ECO:0000259" key="10">
    <source>
        <dbReference type="PROSITE" id="PS51371"/>
    </source>
</evidence>
<evidence type="ECO:0000313" key="12">
    <source>
        <dbReference type="EMBL" id="RVW03225.1"/>
    </source>
</evidence>
<evidence type="ECO:0000256" key="6">
    <source>
        <dbReference type="ARBA" id="ARBA00023136"/>
    </source>
</evidence>
<dbReference type="PROSITE" id="PS51846">
    <property type="entry name" value="CNNM"/>
    <property type="match status" value="1"/>
</dbReference>
<evidence type="ECO:0000313" key="13">
    <source>
        <dbReference type="Proteomes" id="UP000284333"/>
    </source>
</evidence>
<accession>A0A438AX25</accession>
<reference evidence="12 13" key="1">
    <citation type="submission" date="2018-11" db="EMBL/GenBank/DDBJ databases">
        <title>Rhodococcus spongicola sp. nov. and Rhodococcus xishaensis sp. nov. from marine sponges.</title>
        <authorList>
            <person name="Li L."/>
            <person name="Lin H.W."/>
        </authorList>
    </citation>
    <scope>NUCLEOTIDE SEQUENCE [LARGE SCALE GENOMIC DNA]</scope>
    <source>
        <strain evidence="12 13">LHW50502</strain>
    </source>
</reference>
<gene>
    <name evidence="12" type="ORF">EF834_08620</name>
</gene>
<feature type="domain" description="CBS" evidence="10">
    <location>
        <begin position="291"/>
        <end position="352"/>
    </location>
</feature>
<dbReference type="GO" id="GO:0005886">
    <property type="term" value="C:plasma membrane"/>
    <property type="evidence" value="ECO:0007669"/>
    <property type="project" value="UniProtKB-SubCell"/>
</dbReference>
<dbReference type="Pfam" id="PF01595">
    <property type="entry name" value="CNNM"/>
    <property type="match status" value="1"/>
</dbReference>
<keyword evidence="5 8" id="KW-1133">Transmembrane helix</keyword>
<proteinExistence type="predicted"/>
<feature type="transmembrane region" description="Helical" evidence="9">
    <location>
        <begin position="56"/>
        <end position="77"/>
    </location>
</feature>
<evidence type="ECO:0000256" key="9">
    <source>
        <dbReference type="SAM" id="Phobius"/>
    </source>
</evidence>
<sequence>MADLLGVLLAVVLLAGNAFFVGAEFALITARRDRLEALHAQGKKRAATVIKAGENLSLMLAGAQLGITICSILLGKVGEPAIAHLIEKPMGALGVPDAFLRPIGFTIALSLVVVLHILLGEMVPKNIAIAGPEKSAMLLVPAHLAFIKLVRPLIAFYNLCANGILRLLRVEPRDELDATVSSIELSEMIGESHTEGLIDEEEHRRLTQALDTEGRTVADVMIPSARMRTVPLLAGGTTLGAVEDAVIETGYSRYPVRGADGSLVGYLHVKDVLDRVADESAGPETVIPLSDIRRLPLISVALPLDDALTVLRRTGAHLGAVVDGSGAVIGIVALEDLVEEFVGTVRDGTHRIDDAVPGERAV</sequence>
<keyword evidence="6 8" id="KW-0472">Membrane</keyword>
<keyword evidence="2" id="KW-1003">Cell membrane</keyword>
<evidence type="ECO:0000256" key="4">
    <source>
        <dbReference type="ARBA" id="ARBA00022737"/>
    </source>
</evidence>
<dbReference type="SUPFAM" id="SSF54631">
    <property type="entry name" value="CBS-domain pair"/>
    <property type="match status" value="1"/>
</dbReference>
<dbReference type="CDD" id="cd04590">
    <property type="entry name" value="CBS_pair_CorC_HlyC_assoc"/>
    <property type="match status" value="1"/>
</dbReference>
<dbReference type="Pfam" id="PF00571">
    <property type="entry name" value="CBS"/>
    <property type="match status" value="2"/>
</dbReference>
<dbReference type="PANTHER" id="PTHR43099:SF5">
    <property type="entry name" value="HLYC_CORC FAMILY TRANSPORTER"/>
    <property type="match status" value="1"/>
</dbReference>
<dbReference type="InterPro" id="IPR000644">
    <property type="entry name" value="CBS_dom"/>
</dbReference>
<evidence type="ECO:0000256" key="2">
    <source>
        <dbReference type="ARBA" id="ARBA00022475"/>
    </source>
</evidence>
<dbReference type="PROSITE" id="PS51371">
    <property type="entry name" value="CBS"/>
    <property type="match status" value="2"/>
</dbReference>
<evidence type="ECO:0000256" key="1">
    <source>
        <dbReference type="ARBA" id="ARBA00004651"/>
    </source>
</evidence>
<dbReference type="InterPro" id="IPR044751">
    <property type="entry name" value="Ion_transp-like_CBS"/>
</dbReference>
<evidence type="ECO:0000256" key="8">
    <source>
        <dbReference type="PROSITE-ProRule" id="PRU01193"/>
    </source>
</evidence>
<dbReference type="Proteomes" id="UP000284333">
    <property type="component" value="Unassembled WGS sequence"/>
</dbReference>
<comment type="caution">
    <text evidence="12">The sequence shown here is derived from an EMBL/GenBank/DDBJ whole genome shotgun (WGS) entry which is preliminary data.</text>
</comment>
<evidence type="ECO:0000256" key="5">
    <source>
        <dbReference type="ARBA" id="ARBA00022989"/>
    </source>
</evidence>
<protein>
    <submittedName>
        <fullName evidence="12">HlyC/CorC family transporter</fullName>
    </submittedName>
</protein>
<dbReference type="InterPro" id="IPR051676">
    <property type="entry name" value="UPF0053_domain"/>
</dbReference>
<evidence type="ECO:0000259" key="11">
    <source>
        <dbReference type="PROSITE" id="PS51846"/>
    </source>
</evidence>
<dbReference type="OrthoDB" id="110231at2"/>
<dbReference type="Gene3D" id="3.10.580.10">
    <property type="entry name" value="CBS-domain"/>
    <property type="match status" value="1"/>
</dbReference>
<feature type="transmembrane region" description="Helical" evidence="9">
    <location>
        <begin position="98"/>
        <end position="118"/>
    </location>
</feature>
<keyword evidence="13" id="KW-1185">Reference proteome</keyword>
<keyword evidence="4" id="KW-0677">Repeat</keyword>